<feature type="non-terminal residue" evidence="2">
    <location>
        <position position="264"/>
    </location>
</feature>
<dbReference type="RefSeq" id="WP_309048465.1">
    <property type="nucleotide sequence ID" value="NZ_JAVIGA010000041.1"/>
</dbReference>
<protein>
    <recommendedName>
        <fullName evidence="4">Replication protein</fullName>
    </recommendedName>
</protein>
<reference evidence="2" key="1">
    <citation type="submission" date="2023-08" db="EMBL/GenBank/DDBJ databases">
        <title>The Comparative Genomic Analysis of Yersiniaceae from Polar Regions.</title>
        <authorList>
            <person name="Goncharov A."/>
            <person name="Aslanov B."/>
            <person name="Kolodzhieva V."/>
            <person name="Azarov D."/>
            <person name="Mochov A."/>
            <person name="Lebedeva E."/>
        </authorList>
    </citation>
    <scope>NUCLEOTIDE SEQUENCE</scope>
    <source>
        <strain evidence="2">Vf</strain>
    </source>
</reference>
<dbReference type="EMBL" id="JAVIGA010000041">
    <property type="protein sequence ID" value="MDQ9129715.1"/>
    <property type="molecule type" value="Genomic_DNA"/>
</dbReference>
<feature type="compositionally biased region" description="Basic and acidic residues" evidence="1">
    <location>
        <begin position="147"/>
        <end position="157"/>
    </location>
</feature>
<dbReference type="InterPro" id="IPR036388">
    <property type="entry name" value="WH-like_DNA-bd_sf"/>
</dbReference>
<dbReference type="Proteomes" id="UP001224622">
    <property type="component" value="Unassembled WGS sequence"/>
</dbReference>
<gene>
    <name evidence="2" type="ORF">RDT67_25185</name>
</gene>
<sequence length="264" mass="30204">MSRIFEVVQAMSGQKNCIVIPGPYLDYFASDQQAFALAAVLNQLVFWTGKSSQDDGWFYKTHEELAGELRGVSEDQVQRVVAKLRKKYLPGVIEVSTRKVNGTPTNHYRIDGDKLIALIFPPALENAESRNEKREGAESNPQNHGVENAEAREQSREAAESYLYTDQYTDQHKQIIEPVGQLAPPADEPQEDPLKIDYQAVLEAFHTTLPELPKVIKMTDDRRKVMRKLWKGYDLNIEKWGAYLRYIAKKCRWMLEDRPDTTSG</sequence>
<name>A0AAJ2DEP9_SERFO</name>
<feature type="region of interest" description="Disordered" evidence="1">
    <location>
        <begin position="127"/>
        <end position="157"/>
    </location>
</feature>
<evidence type="ECO:0000256" key="1">
    <source>
        <dbReference type="SAM" id="MobiDB-lite"/>
    </source>
</evidence>
<accession>A0AAJ2DEP9</accession>
<feature type="compositionally biased region" description="Basic and acidic residues" evidence="1">
    <location>
        <begin position="127"/>
        <end position="137"/>
    </location>
</feature>
<organism evidence="2 3">
    <name type="scientific">Serratia fonticola</name>
    <dbReference type="NCBI Taxonomy" id="47917"/>
    <lineage>
        <taxon>Bacteria</taxon>
        <taxon>Pseudomonadati</taxon>
        <taxon>Pseudomonadota</taxon>
        <taxon>Gammaproteobacteria</taxon>
        <taxon>Enterobacterales</taxon>
        <taxon>Yersiniaceae</taxon>
        <taxon>Serratia</taxon>
    </lineage>
</organism>
<dbReference type="AlphaFoldDB" id="A0AAJ2DEP9"/>
<comment type="caution">
    <text evidence="2">The sequence shown here is derived from an EMBL/GenBank/DDBJ whole genome shotgun (WGS) entry which is preliminary data.</text>
</comment>
<dbReference type="Gene3D" id="1.10.10.10">
    <property type="entry name" value="Winged helix-like DNA-binding domain superfamily/Winged helix DNA-binding domain"/>
    <property type="match status" value="1"/>
</dbReference>
<evidence type="ECO:0008006" key="4">
    <source>
        <dbReference type="Google" id="ProtNLM"/>
    </source>
</evidence>
<proteinExistence type="predicted"/>
<evidence type="ECO:0000313" key="3">
    <source>
        <dbReference type="Proteomes" id="UP001224622"/>
    </source>
</evidence>
<evidence type="ECO:0000313" key="2">
    <source>
        <dbReference type="EMBL" id="MDQ9129715.1"/>
    </source>
</evidence>